<dbReference type="EMBL" id="JAALLT010000001">
    <property type="protein sequence ID" value="NGP75411.1"/>
    <property type="molecule type" value="Genomic_DNA"/>
</dbReference>
<evidence type="ECO:0000256" key="5">
    <source>
        <dbReference type="ARBA" id="ARBA00022723"/>
    </source>
</evidence>
<evidence type="ECO:0000256" key="6">
    <source>
        <dbReference type="ARBA" id="ARBA00022827"/>
    </source>
</evidence>
<evidence type="ECO:0000256" key="4">
    <source>
        <dbReference type="ARBA" id="ARBA00022679"/>
    </source>
</evidence>
<comment type="catalytic activity">
    <reaction evidence="9 10">
        <text>L-threonyl-[protein] + FAD = FMN-L-threonyl-[protein] + AMP + H(+)</text>
        <dbReference type="Rhea" id="RHEA:36847"/>
        <dbReference type="Rhea" id="RHEA-COMP:11060"/>
        <dbReference type="Rhea" id="RHEA-COMP:11061"/>
        <dbReference type="ChEBI" id="CHEBI:15378"/>
        <dbReference type="ChEBI" id="CHEBI:30013"/>
        <dbReference type="ChEBI" id="CHEBI:57692"/>
        <dbReference type="ChEBI" id="CHEBI:74257"/>
        <dbReference type="ChEBI" id="CHEBI:456215"/>
        <dbReference type="EC" id="2.7.1.180"/>
    </reaction>
</comment>
<name>A0A6M1SJB9_9BACT</name>
<dbReference type="PANTHER" id="PTHR30040">
    <property type="entry name" value="THIAMINE BIOSYNTHESIS LIPOPROTEIN APBE"/>
    <property type="match status" value="1"/>
</dbReference>
<keyword evidence="6 10" id="KW-0274">FAD</keyword>
<keyword evidence="4 10" id="KW-0808">Transferase</keyword>
<protein>
    <recommendedName>
        <fullName evidence="2 10">FAD:protein FMN transferase</fullName>
        <ecNumber evidence="1 10">2.7.1.180</ecNumber>
    </recommendedName>
    <alternativeName>
        <fullName evidence="8 10">Flavin transferase</fullName>
    </alternativeName>
</protein>
<keyword evidence="7 10" id="KW-0460">Magnesium</keyword>
<accession>A0A6M1SJB9</accession>
<dbReference type="PIRSF" id="PIRSF006268">
    <property type="entry name" value="ApbE"/>
    <property type="match status" value="1"/>
</dbReference>
<keyword evidence="5 10" id="KW-0479">Metal-binding</keyword>
<dbReference type="Pfam" id="PF02424">
    <property type="entry name" value="ApbE"/>
    <property type="match status" value="1"/>
</dbReference>
<dbReference type="Gene3D" id="3.10.520.10">
    <property type="entry name" value="ApbE-like domains"/>
    <property type="match status" value="1"/>
</dbReference>
<evidence type="ECO:0000256" key="11">
    <source>
        <dbReference type="PIRSR" id="PIRSR006268-2"/>
    </source>
</evidence>
<dbReference type="InterPro" id="IPR003374">
    <property type="entry name" value="ApbE-like_sf"/>
</dbReference>
<proteinExistence type="inferred from homology"/>
<evidence type="ECO:0000256" key="3">
    <source>
        <dbReference type="ARBA" id="ARBA00022630"/>
    </source>
</evidence>
<evidence type="ECO:0000313" key="13">
    <source>
        <dbReference type="Proteomes" id="UP000473278"/>
    </source>
</evidence>
<gene>
    <name evidence="12" type="ORF">G3570_02115</name>
</gene>
<keyword evidence="3 10" id="KW-0285">Flavoprotein</keyword>
<dbReference type="RefSeq" id="WP_165138695.1">
    <property type="nucleotide sequence ID" value="NZ_JAALLT010000001.1"/>
</dbReference>
<evidence type="ECO:0000256" key="7">
    <source>
        <dbReference type="ARBA" id="ARBA00022842"/>
    </source>
</evidence>
<sequence length="322" mass="34822">MSLNRKDFLRYLITGGLGACFGGASAIPKYFKENGAGLVTVKRQSLVMGSVASFEVVADSERAGYEAIRKAVDVFRSLDKKLSMYRDDSEMAVLGKSAGRTPVSISEDALEVLGFSKKISESTGGLFDVTIEPAMKSWGFRKEPGDLIKEPTHEELRKLEQLIGSEKISITGNRAYLEQKGMAVDLGGVAGGYALDKAIEEMKRSDIRAAYINFSGDIHCFGQPLDGESWKVQILDPGTGQPLQESINLQERALSTSGAYENRRENEGASWGHLLNPETARPVEPVASATAIHASAMMADAWSTASYLGAEAPGEVETIFIK</sequence>
<dbReference type="AlphaFoldDB" id="A0A6M1SJB9"/>
<feature type="binding site" evidence="11">
    <location>
        <position position="300"/>
    </location>
    <ligand>
        <name>Mg(2+)</name>
        <dbReference type="ChEBI" id="CHEBI:18420"/>
    </ligand>
</feature>
<feature type="binding site" evidence="11">
    <location>
        <position position="188"/>
    </location>
    <ligand>
        <name>Mg(2+)</name>
        <dbReference type="ChEBI" id="CHEBI:18420"/>
    </ligand>
</feature>
<evidence type="ECO:0000256" key="2">
    <source>
        <dbReference type="ARBA" id="ARBA00016337"/>
    </source>
</evidence>
<keyword evidence="13" id="KW-1185">Reference proteome</keyword>
<evidence type="ECO:0000256" key="10">
    <source>
        <dbReference type="PIRNR" id="PIRNR006268"/>
    </source>
</evidence>
<dbReference type="Proteomes" id="UP000473278">
    <property type="component" value="Unassembled WGS sequence"/>
</dbReference>
<evidence type="ECO:0000256" key="9">
    <source>
        <dbReference type="ARBA" id="ARBA00048540"/>
    </source>
</evidence>
<comment type="cofactor">
    <cofactor evidence="11">
        <name>Mg(2+)</name>
        <dbReference type="ChEBI" id="CHEBI:18420"/>
    </cofactor>
    <cofactor evidence="11">
        <name>Mn(2+)</name>
        <dbReference type="ChEBI" id="CHEBI:29035"/>
    </cofactor>
    <text evidence="11">Magnesium. Can also use manganese.</text>
</comment>
<comment type="similarity">
    <text evidence="10">Belongs to the ApbE family.</text>
</comment>
<dbReference type="InterPro" id="IPR024932">
    <property type="entry name" value="ApbE"/>
</dbReference>
<feature type="binding site" evidence="11">
    <location>
        <position position="304"/>
    </location>
    <ligand>
        <name>Mg(2+)</name>
        <dbReference type="ChEBI" id="CHEBI:18420"/>
    </ligand>
</feature>
<dbReference type="GO" id="GO:0046872">
    <property type="term" value="F:metal ion binding"/>
    <property type="evidence" value="ECO:0007669"/>
    <property type="project" value="UniProtKB-UniRule"/>
</dbReference>
<dbReference type="PANTHER" id="PTHR30040:SF2">
    <property type="entry name" value="FAD:PROTEIN FMN TRANSFERASE"/>
    <property type="match status" value="1"/>
</dbReference>
<dbReference type="SUPFAM" id="SSF143631">
    <property type="entry name" value="ApbE-like"/>
    <property type="match status" value="1"/>
</dbReference>
<evidence type="ECO:0000313" key="12">
    <source>
        <dbReference type="EMBL" id="NGP75411.1"/>
    </source>
</evidence>
<dbReference type="GO" id="GO:0016740">
    <property type="term" value="F:transferase activity"/>
    <property type="evidence" value="ECO:0007669"/>
    <property type="project" value="UniProtKB-UniRule"/>
</dbReference>
<comment type="caution">
    <text evidence="12">The sequence shown here is derived from an EMBL/GenBank/DDBJ whole genome shotgun (WGS) entry which is preliminary data.</text>
</comment>
<reference evidence="12 13" key="1">
    <citation type="submission" date="2020-02" db="EMBL/GenBank/DDBJ databases">
        <title>Balneolaceae bacterium YR4-1, complete genome.</title>
        <authorList>
            <person name="Li Y."/>
            <person name="Wu S."/>
        </authorList>
    </citation>
    <scope>NUCLEOTIDE SEQUENCE [LARGE SCALE GENOMIC DNA]</scope>
    <source>
        <strain evidence="12 13">YR4-1</strain>
    </source>
</reference>
<dbReference type="EC" id="2.7.1.180" evidence="1 10"/>
<evidence type="ECO:0000256" key="8">
    <source>
        <dbReference type="ARBA" id="ARBA00031306"/>
    </source>
</evidence>
<organism evidence="12 13">
    <name type="scientific">Halalkalibaculum roseum</name>
    <dbReference type="NCBI Taxonomy" id="2709311"/>
    <lineage>
        <taxon>Bacteria</taxon>
        <taxon>Pseudomonadati</taxon>
        <taxon>Balneolota</taxon>
        <taxon>Balneolia</taxon>
        <taxon>Balneolales</taxon>
        <taxon>Balneolaceae</taxon>
        <taxon>Halalkalibaculum</taxon>
    </lineage>
</organism>
<evidence type="ECO:0000256" key="1">
    <source>
        <dbReference type="ARBA" id="ARBA00011955"/>
    </source>
</evidence>